<evidence type="ECO:0000256" key="4">
    <source>
        <dbReference type="ARBA" id="ARBA00022630"/>
    </source>
</evidence>
<evidence type="ECO:0000256" key="8">
    <source>
        <dbReference type="ARBA" id="ARBA00023166"/>
    </source>
</evidence>
<dbReference type="Gene3D" id="3.50.50.60">
    <property type="entry name" value="FAD/NAD(P)-binding domain"/>
    <property type="match status" value="3"/>
</dbReference>
<gene>
    <name evidence="18" type="ORF">DB31_0614</name>
</gene>
<proteinExistence type="inferred from homology"/>
<dbReference type="GO" id="GO:0008203">
    <property type="term" value="P:cholesterol metabolic process"/>
    <property type="evidence" value="ECO:0007669"/>
    <property type="project" value="UniProtKB-KW"/>
</dbReference>
<comment type="similarity">
    <text evidence="2">Belongs to the GMC oxidoreductase family.</text>
</comment>
<evidence type="ECO:0000259" key="17">
    <source>
        <dbReference type="Pfam" id="PF05199"/>
    </source>
</evidence>
<dbReference type="STRING" id="394096.DB31_0614"/>
<dbReference type="OrthoDB" id="337582at2"/>
<dbReference type="InterPro" id="IPR007867">
    <property type="entry name" value="GMC_OxRtase_C"/>
</dbReference>
<dbReference type="GO" id="GO:0050660">
    <property type="term" value="F:flavin adenine dinucleotide binding"/>
    <property type="evidence" value="ECO:0007669"/>
    <property type="project" value="InterPro"/>
</dbReference>
<keyword evidence="9" id="KW-0753">Steroid metabolism</keyword>
<dbReference type="PATRIC" id="fig|394096.3.peg.607"/>
<dbReference type="GO" id="GO:0004769">
    <property type="term" value="F:steroid Delta-isomerase activity"/>
    <property type="evidence" value="ECO:0007669"/>
    <property type="project" value="UniProtKB-EC"/>
</dbReference>
<keyword evidence="5" id="KW-0274">FAD</keyword>
<comment type="caution">
    <text evidence="18">The sequence shown here is derived from an EMBL/GenBank/DDBJ whole genome shotgun (WGS) entry which is preliminary data.</text>
</comment>
<name>A0A085WXD9_9BACT</name>
<evidence type="ECO:0000256" key="10">
    <source>
        <dbReference type="ARBA" id="ARBA00023235"/>
    </source>
</evidence>
<evidence type="ECO:0000313" key="19">
    <source>
        <dbReference type="Proteomes" id="UP000028725"/>
    </source>
</evidence>
<dbReference type="EC" id="1.1.3.6" evidence="13"/>
<keyword evidence="19" id="KW-1185">Reference proteome</keyword>
<accession>A0A085WXD9</accession>
<evidence type="ECO:0000256" key="13">
    <source>
        <dbReference type="ARBA" id="ARBA00049723"/>
    </source>
</evidence>
<sequence length="544" mass="59285">MDCDWLIIGSGFGGSVSALRLTEKGYRVVMLEKGRRLQAEDFPKTNWNLKKWLWMPQLGWRGLFKMTFFRHVTVLSGVGVGGGSLVYANTLPIPKEHFFQGGHWSQLADWKTELAPFYETARKMLGATVNPLRTYPDQVIQEVGQEMGRTDFQPTTVAVYFGQPGVTVPDPYFNGEGPARTGCNSCGGCMLGCRFGAKNTLDKNYLYFAEKHGLTIHADTEVTWVRPLPGGGYEVEALEGTSIFSRRKRRFTARNVIFAGGVLGTVDLLLKLKASPEGLPKLSERVGDFVRTNSEALIGVVTPKRDKDLSKGIAIGSILHTDEHSHLEPVRYSAGSGFFRMLSAPYVTGEGPVSRLARLFGVMLRHPLKMLRVMAARDYAKQTVILLYMRTLDGYLRMKRGRGLMTALRQGLSTAVQAGSAPTANIPEAAELAHRVAKKMGGMPMSLANETVLGIPTTAHILGGCCMGDSPETGAIDSQHRLYGYEGLYAIDGSAVSANPGVNPSLTITALAERAMTFVPAKKQLEHGDSEAVTEAPQPVAVAR</sequence>
<feature type="domain" description="Glucose-methanol-choline oxidoreductase N-terminal" evidence="16">
    <location>
        <begin position="181"/>
        <end position="270"/>
    </location>
</feature>
<keyword evidence="6" id="KW-0560">Oxidoreductase</keyword>
<comment type="pathway">
    <text evidence="12">Steroid metabolism; cholesterol degradation.</text>
</comment>
<dbReference type="PANTHER" id="PTHR47470">
    <property type="entry name" value="CHOLESTEROL OXIDASE"/>
    <property type="match status" value="1"/>
</dbReference>
<evidence type="ECO:0000256" key="14">
    <source>
        <dbReference type="ARBA" id="ARBA00049744"/>
    </source>
</evidence>
<dbReference type="GO" id="GO:0016995">
    <property type="term" value="F:cholesterol oxidase activity"/>
    <property type="evidence" value="ECO:0007669"/>
    <property type="project" value="UniProtKB-EC"/>
</dbReference>
<evidence type="ECO:0000256" key="3">
    <source>
        <dbReference type="ARBA" id="ARBA00022548"/>
    </source>
</evidence>
<comment type="cofactor">
    <cofactor evidence="1">
        <name>FAD</name>
        <dbReference type="ChEBI" id="CHEBI:57692"/>
    </cofactor>
</comment>
<evidence type="ECO:0000313" key="18">
    <source>
        <dbReference type="EMBL" id="KFE72352.1"/>
    </source>
</evidence>
<dbReference type="InterPro" id="IPR036188">
    <property type="entry name" value="FAD/NAD-bd_sf"/>
</dbReference>
<keyword evidence="8" id="KW-1207">Sterol metabolism</keyword>
<dbReference type="InterPro" id="IPR000172">
    <property type="entry name" value="GMC_OxRdtase_N"/>
</dbReference>
<feature type="domain" description="Glucose-methanol-choline oxidoreductase C-terminal" evidence="17">
    <location>
        <begin position="454"/>
        <end position="512"/>
    </location>
</feature>
<organism evidence="18 19">
    <name type="scientific">Hyalangium minutum</name>
    <dbReference type="NCBI Taxonomy" id="394096"/>
    <lineage>
        <taxon>Bacteria</taxon>
        <taxon>Pseudomonadati</taxon>
        <taxon>Myxococcota</taxon>
        <taxon>Myxococcia</taxon>
        <taxon>Myxococcales</taxon>
        <taxon>Cystobacterineae</taxon>
        <taxon>Archangiaceae</taxon>
        <taxon>Hyalangium</taxon>
    </lineage>
</organism>
<evidence type="ECO:0000256" key="5">
    <source>
        <dbReference type="ARBA" id="ARBA00022827"/>
    </source>
</evidence>
<keyword evidence="3" id="KW-0153">Cholesterol metabolism</keyword>
<dbReference type="SUPFAM" id="SSF51905">
    <property type="entry name" value="FAD/NAD(P)-binding domain"/>
    <property type="match status" value="1"/>
</dbReference>
<evidence type="ECO:0000256" key="2">
    <source>
        <dbReference type="ARBA" id="ARBA00010790"/>
    </source>
</evidence>
<dbReference type="Pfam" id="PF13450">
    <property type="entry name" value="NAD_binding_8"/>
    <property type="match status" value="1"/>
</dbReference>
<keyword evidence="4" id="KW-0285">Flavoprotein</keyword>
<dbReference type="PANTHER" id="PTHR47470:SF1">
    <property type="entry name" value="FAD-DEPENDENT OXIDOREDUCTASE 2 FAD BINDING DOMAIN-CONTAINING PROTEIN"/>
    <property type="match status" value="1"/>
</dbReference>
<dbReference type="Proteomes" id="UP000028725">
    <property type="component" value="Unassembled WGS sequence"/>
</dbReference>
<dbReference type="AlphaFoldDB" id="A0A085WXD9"/>
<reference evidence="18 19" key="1">
    <citation type="submission" date="2014-04" db="EMBL/GenBank/DDBJ databases">
        <title>Genome assembly of Hyalangium minutum DSM 14724.</title>
        <authorList>
            <person name="Sharma G."/>
            <person name="Subramanian S."/>
        </authorList>
    </citation>
    <scope>NUCLEOTIDE SEQUENCE [LARGE SCALE GENOMIC DNA]</scope>
    <source>
        <strain evidence="18 19">DSM 14724</strain>
    </source>
</reference>
<dbReference type="EC" id="5.3.3.1" evidence="11"/>
<dbReference type="InterPro" id="IPR052542">
    <property type="entry name" value="Cholesterol_Oxidase"/>
</dbReference>
<dbReference type="EMBL" id="JMCB01000001">
    <property type="protein sequence ID" value="KFE72352.1"/>
    <property type="molecule type" value="Genomic_DNA"/>
</dbReference>
<evidence type="ECO:0000256" key="11">
    <source>
        <dbReference type="ARBA" id="ARBA00038856"/>
    </source>
</evidence>
<evidence type="ECO:0000256" key="6">
    <source>
        <dbReference type="ARBA" id="ARBA00023002"/>
    </source>
</evidence>
<evidence type="ECO:0000256" key="12">
    <source>
        <dbReference type="ARBA" id="ARBA00049645"/>
    </source>
</evidence>
<keyword evidence="10" id="KW-0413">Isomerase</keyword>
<evidence type="ECO:0000259" key="16">
    <source>
        <dbReference type="Pfam" id="PF00732"/>
    </source>
</evidence>
<dbReference type="Pfam" id="PF05199">
    <property type="entry name" value="GMC_oxred_C"/>
    <property type="match status" value="1"/>
</dbReference>
<evidence type="ECO:0000256" key="15">
    <source>
        <dbReference type="ARBA" id="ARBA00049778"/>
    </source>
</evidence>
<evidence type="ECO:0000256" key="1">
    <source>
        <dbReference type="ARBA" id="ARBA00001974"/>
    </source>
</evidence>
<dbReference type="Pfam" id="PF00732">
    <property type="entry name" value="GMC_oxred_N"/>
    <property type="match status" value="1"/>
</dbReference>
<protein>
    <recommendedName>
        <fullName evidence="14">Cholesterol oxidase</fullName>
        <ecNumber evidence="13">1.1.3.6</ecNumber>
        <ecNumber evidence="11">5.3.3.1</ecNumber>
    </recommendedName>
    <alternativeName>
        <fullName evidence="15">Cholesterol isomerase</fullName>
    </alternativeName>
</protein>
<keyword evidence="7" id="KW-0443">Lipid metabolism</keyword>
<evidence type="ECO:0000256" key="7">
    <source>
        <dbReference type="ARBA" id="ARBA00023098"/>
    </source>
</evidence>
<evidence type="ECO:0000256" key="9">
    <source>
        <dbReference type="ARBA" id="ARBA00023221"/>
    </source>
</evidence>
<dbReference type="RefSeq" id="WP_044181559.1">
    <property type="nucleotide sequence ID" value="NZ_JMCB01000001.1"/>
</dbReference>